<evidence type="ECO:0000313" key="3">
    <source>
        <dbReference type="EMBL" id="POI27100.1"/>
    </source>
</evidence>
<name>A0A2P4SSK9_BAMTH</name>
<feature type="compositionally biased region" description="Polar residues" evidence="2">
    <location>
        <begin position="307"/>
        <end position="316"/>
    </location>
</feature>
<feature type="compositionally biased region" description="Basic and acidic residues" evidence="2">
    <location>
        <begin position="237"/>
        <end position="260"/>
    </location>
</feature>
<dbReference type="InterPro" id="IPR039674">
    <property type="entry name" value="FLASH"/>
</dbReference>
<sequence>MAADEDGLGLFDTRCAAEASPFKEGDESSVDIYDGLDNGLTVPDNSAPNSTPVGNSLNLFDEILIEEGTAKEASYNELQAEYGKCQQQIKELMKKLKEIQAQNENQALKKNISALIKTARVEINRKDEEISNLHQRLSEFPSHRSSFTRANIPGSTNGRCSEMCKTKDYEFRSSDLGDSIKTDHRMKNDCSKDTYHSYSSHSVENGKSSSDKRNTPHALRYPPEELCSNGTHTCPPNHDHSSNKDNKKEKKETKSDEEYSRGNVNKYKREVHRSTGNSGICNNTDSEEGSSDPHQKLKAHSEKTSKNELQQKNQSIKVKCSPSTERKVEKSVSSWDKQTTGKDRCQARGELYAGERSLNVTKKDVKMHDKDEKNSSQKIKPNEKLQEQSRRSGRGNSPYSKNEHSKSLHESRKCRVEESRTGRDINCKRDRGANDHSSREGRSSPSNSSSREHKYARFKENSSRYEWETAHSKSEKHRTEEKRKRERENQDENRHSRSERKEISYQSAKKSKRDTHIKSERNKSYKSEETPRVTDGLKDHKFPQNKNHSVMKSKDLKLSFMEKLNLTLSPAKKQCLLPPDGLKAPSQMATEEGTTELTLHADMVDSAYPVNGGAAEQMNLTLEVPDTATKISVEPTLPVSVNSENVALKVTAGDPAQSEALSAVTTCEVSSETLQEPVVDQVQSQTLLGAAKVPIPDEMPAETLSSSAAEACDPVELETSAMSVTDLNHPEASSQEVVGSVAQYENLPVTVCVMHSDNVPAAEMGQPKLDSEGMGILPESALEKEEEGEIRLAADKKNSSAHQDFQNLVLCNLEAKSSGDLELCDTADDTNETKQESSVEVMKDGDHLTVENLEPPAEEKAVCGISMNASQSPDRTILNNTDVPFVDQNACDVEPDLTDIGTTASSSISSEMYPGTKEREPNPVPVDDDSSILSIDLNHLRHIPKAISPLNSPIRPLAKALKMESPCKGLVKSYNKGIHMF</sequence>
<dbReference type="GO" id="GO:0036337">
    <property type="term" value="P:Fas signaling pathway"/>
    <property type="evidence" value="ECO:0007669"/>
    <property type="project" value="TreeGrafter"/>
</dbReference>
<feature type="compositionally biased region" description="Basic and acidic residues" evidence="2">
    <location>
        <begin position="361"/>
        <end position="390"/>
    </location>
</feature>
<evidence type="ECO:0000256" key="2">
    <source>
        <dbReference type="SAM" id="MobiDB-lite"/>
    </source>
</evidence>
<comment type="caution">
    <text evidence="3">The sequence shown here is derived from an EMBL/GenBank/DDBJ whole genome shotgun (WGS) entry which is preliminary data.</text>
</comment>
<feature type="compositionally biased region" description="Polar residues" evidence="2">
    <location>
        <begin position="196"/>
        <end position="208"/>
    </location>
</feature>
<dbReference type="GO" id="GO:0008625">
    <property type="term" value="P:extrinsic apoptotic signaling pathway via death domain receptors"/>
    <property type="evidence" value="ECO:0007669"/>
    <property type="project" value="TreeGrafter"/>
</dbReference>
<dbReference type="OrthoDB" id="1938039at2759"/>
<keyword evidence="4" id="KW-1185">Reference proteome</keyword>
<gene>
    <name evidence="3" type="ORF">CIB84_009150</name>
</gene>
<proteinExistence type="predicted"/>
<accession>A0A2P4SSK9</accession>
<feature type="compositionally biased region" description="Basic and acidic residues" evidence="2">
    <location>
        <begin position="450"/>
        <end position="503"/>
    </location>
</feature>
<reference evidence="3 4" key="1">
    <citation type="submission" date="2018-01" db="EMBL/GenBank/DDBJ databases">
        <title>Comparison of the Chinese Bamboo Partridge and Red Junglefowl genome sequences highlights the importance of demography in genome evolution.</title>
        <authorList>
            <person name="Tiley G.P."/>
            <person name="Kimball R.T."/>
            <person name="Braun E.L."/>
            <person name="Burleigh J.G."/>
        </authorList>
    </citation>
    <scope>NUCLEOTIDE SEQUENCE [LARGE SCALE GENOMIC DNA]</scope>
    <source>
        <strain evidence="3">RTK389</strain>
        <tissue evidence="3">Blood</tissue>
    </source>
</reference>
<dbReference type="GO" id="GO:0003714">
    <property type="term" value="F:transcription corepressor activity"/>
    <property type="evidence" value="ECO:0007669"/>
    <property type="project" value="TreeGrafter"/>
</dbReference>
<protein>
    <recommendedName>
        <fullName evidence="5">CASP8-associated protein 2</fullName>
    </recommendedName>
</protein>
<feature type="coiled-coil region" evidence="1">
    <location>
        <begin position="75"/>
        <end position="136"/>
    </location>
</feature>
<feature type="compositionally biased region" description="Basic and acidic residues" evidence="2">
    <location>
        <begin position="291"/>
        <end position="306"/>
    </location>
</feature>
<dbReference type="GO" id="GO:0016605">
    <property type="term" value="C:PML body"/>
    <property type="evidence" value="ECO:0007669"/>
    <property type="project" value="TreeGrafter"/>
</dbReference>
<dbReference type="PANTHER" id="PTHR15489">
    <property type="entry name" value="CASPASE 8 ASSOCIATED PROTEIN 2"/>
    <property type="match status" value="1"/>
</dbReference>
<dbReference type="AlphaFoldDB" id="A0A2P4SSK9"/>
<feature type="compositionally biased region" description="Polar residues" evidence="2">
    <location>
        <begin position="274"/>
        <end position="284"/>
    </location>
</feature>
<organism evidence="3 4">
    <name type="scientific">Bambusicola thoracicus</name>
    <name type="common">Chinese bamboo-partridge</name>
    <name type="synonym">Perdix thoracica</name>
    <dbReference type="NCBI Taxonomy" id="9083"/>
    <lineage>
        <taxon>Eukaryota</taxon>
        <taxon>Metazoa</taxon>
        <taxon>Chordata</taxon>
        <taxon>Craniata</taxon>
        <taxon>Vertebrata</taxon>
        <taxon>Euteleostomi</taxon>
        <taxon>Archelosauria</taxon>
        <taxon>Archosauria</taxon>
        <taxon>Dinosauria</taxon>
        <taxon>Saurischia</taxon>
        <taxon>Theropoda</taxon>
        <taxon>Coelurosauria</taxon>
        <taxon>Aves</taxon>
        <taxon>Neognathae</taxon>
        <taxon>Galloanserae</taxon>
        <taxon>Galliformes</taxon>
        <taxon>Phasianidae</taxon>
        <taxon>Perdicinae</taxon>
        <taxon>Bambusicola</taxon>
    </lineage>
</organism>
<feature type="compositionally biased region" description="Basic and acidic residues" evidence="2">
    <location>
        <begin position="401"/>
        <end position="442"/>
    </location>
</feature>
<dbReference type="GO" id="GO:0005739">
    <property type="term" value="C:mitochondrion"/>
    <property type="evidence" value="ECO:0007669"/>
    <property type="project" value="TreeGrafter"/>
</dbReference>
<evidence type="ECO:0000256" key="1">
    <source>
        <dbReference type="SAM" id="Coils"/>
    </source>
</evidence>
<feature type="compositionally biased region" description="Polar residues" evidence="2">
    <location>
        <begin position="900"/>
        <end position="910"/>
    </location>
</feature>
<keyword evidence="1" id="KW-0175">Coiled coil</keyword>
<dbReference type="EMBL" id="PPHD01025446">
    <property type="protein sequence ID" value="POI27100.1"/>
    <property type="molecule type" value="Genomic_DNA"/>
</dbReference>
<feature type="compositionally biased region" description="Basic and acidic residues" evidence="2">
    <location>
        <begin position="174"/>
        <end position="195"/>
    </location>
</feature>
<feature type="compositionally biased region" description="Basic and acidic residues" evidence="2">
    <location>
        <begin position="514"/>
        <end position="542"/>
    </location>
</feature>
<feature type="region of interest" description="Disordered" evidence="2">
    <location>
        <begin position="898"/>
        <end position="924"/>
    </location>
</feature>
<evidence type="ECO:0008006" key="5">
    <source>
        <dbReference type="Google" id="ProtNLM"/>
    </source>
</evidence>
<dbReference type="Proteomes" id="UP000237246">
    <property type="component" value="Unassembled WGS sequence"/>
</dbReference>
<dbReference type="PANTHER" id="PTHR15489:SF2">
    <property type="entry name" value="CASP8-ASSOCIATED PROTEIN 2"/>
    <property type="match status" value="1"/>
</dbReference>
<evidence type="ECO:0000313" key="4">
    <source>
        <dbReference type="Proteomes" id="UP000237246"/>
    </source>
</evidence>
<feature type="region of interest" description="Disordered" evidence="2">
    <location>
        <begin position="174"/>
        <end position="546"/>
    </location>
</feature>